<dbReference type="GO" id="GO:0006260">
    <property type="term" value="P:DNA replication"/>
    <property type="evidence" value="ECO:0007669"/>
    <property type="project" value="UniProtKB-KW"/>
</dbReference>
<protein>
    <recommendedName>
        <fullName evidence="11">8-oxo-dGTP diphosphatase</fullName>
        <ecNumber evidence="11">3.6.1.55</ecNumber>
    </recommendedName>
</protein>
<dbReference type="InterPro" id="IPR047127">
    <property type="entry name" value="MutT-like"/>
</dbReference>
<comment type="similarity">
    <text evidence="2 12">Belongs to the Nudix hydrolase family.</text>
</comment>
<dbReference type="InterPro" id="IPR000086">
    <property type="entry name" value="NUDIX_hydrolase_dom"/>
</dbReference>
<keyword evidence="4" id="KW-0235">DNA replication</keyword>
<evidence type="ECO:0000256" key="3">
    <source>
        <dbReference type="ARBA" id="ARBA00022457"/>
    </source>
</evidence>
<evidence type="ECO:0000256" key="12">
    <source>
        <dbReference type="RuleBase" id="RU003476"/>
    </source>
</evidence>
<dbReference type="EMBL" id="FQZV01000012">
    <property type="protein sequence ID" value="SHJ01326.1"/>
    <property type="molecule type" value="Genomic_DNA"/>
</dbReference>
<dbReference type="PANTHER" id="PTHR47707">
    <property type="entry name" value="8-OXO-DGTP DIPHOSPHATASE"/>
    <property type="match status" value="1"/>
</dbReference>
<evidence type="ECO:0000256" key="11">
    <source>
        <dbReference type="ARBA" id="ARBA00038905"/>
    </source>
</evidence>
<proteinExistence type="inferred from homology"/>
<evidence type="ECO:0000256" key="5">
    <source>
        <dbReference type="ARBA" id="ARBA00022723"/>
    </source>
</evidence>
<keyword evidence="7 12" id="KW-0378">Hydrolase</keyword>
<dbReference type="STRING" id="1121919.SAMN02745975_01095"/>
<dbReference type="PANTHER" id="PTHR47707:SF1">
    <property type="entry name" value="NUDIX HYDROLASE FAMILY PROTEIN"/>
    <property type="match status" value="1"/>
</dbReference>
<gene>
    <name evidence="14" type="ORF">SAMN02745975_01095</name>
</gene>
<dbReference type="GO" id="GO:0008413">
    <property type="term" value="F:8-oxo-7,8-dihydroguanosine triphosphate pyrophosphatase activity"/>
    <property type="evidence" value="ECO:0007669"/>
    <property type="project" value="TreeGrafter"/>
</dbReference>
<dbReference type="GO" id="GO:0046872">
    <property type="term" value="F:metal ion binding"/>
    <property type="evidence" value="ECO:0007669"/>
    <property type="project" value="UniProtKB-KW"/>
</dbReference>
<dbReference type="AlphaFoldDB" id="A0A1M6FUC7"/>
<comment type="catalytic activity">
    <reaction evidence="10">
        <text>8-oxo-dGTP + H2O = 8-oxo-dGMP + diphosphate + H(+)</text>
        <dbReference type="Rhea" id="RHEA:31575"/>
        <dbReference type="ChEBI" id="CHEBI:15377"/>
        <dbReference type="ChEBI" id="CHEBI:15378"/>
        <dbReference type="ChEBI" id="CHEBI:33019"/>
        <dbReference type="ChEBI" id="CHEBI:63224"/>
        <dbReference type="ChEBI" id="CHEBI:77896"/>
        <dbReference type="EC" id="3.6.1.55"/>
    </reaction>
</comment>
<evidence type="ECO:0000256" key="10">
    <source>
        <dbReference type="ARBA" id="ARBA00035861"/>
    </source>
</evidence>
<evidence type="ECO:0000259" key="13">
    <source>
        <dbReference type="PROSITE" id="PS51462"/>
    </source>
</evidence>
<evidence type="ECO:0000256" key="6">
    <source>
        <dbReference type="ARBA" id="ARBA00022763"/>
    </source>
</evidence>
<dbReference type="OrthoDB" id="9810648at2"/>
<dbReference type="RefSeq" id="WP_110940383.1">
    <property type="nucleotide sequence ID" value="NZ_FQZV01000012.1"/>
</dbReference>
<dbReference type="PRINTS" id="PR00502">
    <property type="entry name" value="NUDIXFAMILY"/>
</dbReference>
<keyword evidence="5" id="KW-0479">Metal-binding</keyword>
<dbReference type="Gene3D" id="3.90.79.10">
    <property type="entry name" value="Nucleoside Triphosphate Pyrophosphohydrolase"/>
    <property type="match status" value="1"/>
</dbReference>
<evidence type="ECO:0000256" key="1">
    <source>
        <dbReference type="ARBA" id="ARBA00001946"/>
    </source>
</evidence>
<evidence type="ECO:0000256" key="4">
    <source>
        <dbReference type="ARBA" id="ARBA00022705"/>
    </source>
</evidence>
<keyword evidence="8" id="KW-0460">Magnesium</keyword>
<dbReference type="PROSITE" id="PS00893">
    <property type="entry name" value="NUDIX_BOX"/>
    <property type="match status" value="1"/>
</dbReference>
<dbReference type="Proteomes" id="UP000184536">
    <property type="component" value="Unassembled WGS sequence"/>
</dbReference>
<name>A0A1M6FUC7_9FIRM</name>
<evidence type="ECO:0000313" key="15">
    <source>
        <dbReference type="Proteomes" id="UP000184536"/>
    </source>
</evidence>
<dbReference type="GO" id="GO:0044716">
    <property type="term" value="F:8-oxo-GDP phosphatase activity"/>
    <property type="evidence" value="ECO:0007669"/>
    <property type="project" value="TreeGrafter"/>
</dbReference>
<evidence type="ECO:0000313" key="14">
    <source>
        <dbReference type="EMBL" id="SHJ01326.1"/>
    </source>
</evidence>
<dbReference type="EC" id="3.6.1.55" evidence="11"/>
<comment type="cofactor">
    <cofactor evidence="1">
        <name>Mg(2+)</name>
        <dbReference type="ChEBI" id="CHEBI:18420"/>
    </cofactor>
</comment>
<dbReference type="InterPro" id="IPR020084">
    <property type="entry name" value="NUDIX_hydrolase_CS"/>
</dbReference>
<dbReference type="GO" id="GO:0035539">
    <property type="term" value="F:8-oxo-7,8-dihydrodeoxyguanosine triphosphate pyrophosphatase activity"/>
    <property type="evidence" value="ECO:0007669"/>
    <property type="project" value="UniProtKB-EC"/>
</dbReference>
<keyword evidence="15" id="KW-1185">Reference proteome</keyword>
<dbReference type="InterPro" id="IPR015797">
    <property type="entry name" value="NUDIX_hydrolase-like_dom_sf"/>
</dbReference>
<evidence type="ECO:0000256" key="7">
    <source>
        <dbReference type="ARBA" id="ARBA00022801"/>
    </source>
</evidence>
<dbReference type="InterPro" id="IPR020476">
    <property type="entry name" value="Nudix_hydrolase"/>
</dbReference>
<organism evidence="14 15">
    <name type="scientific">Geosporobacter subterraneus DSM 17957</name>
    <dbReference type="NCBI Taxonomy" id="1121919"/>
    <lineage>
        <taxon>Bacteria</taxon>
        <taxon>Bacillati</taxon>
        <taxon>Bacillota</taxon>
        <taxon>Clostridia</taxon>
        <taxon>Peptostreptococcales</taxon>
        <taxon>Thermotaleaceae</taxon>
        <taxon>Geosporobacter</taxon>
    </lineage>
</organism>
<dbReference type="PROSITE" id="PS51462">
    <property type="entry name" value="NUDIX"/>
    <property type="match status" value="1"/>
</dbReference>
<feature type="domain" description="Nudix hydrolase" evidence="13">
    <location>
        <begin position="2"/>
        <end position="127"/>
    </location>
</feature>
<dbReference type="CDD" id="cd03425">
    <property type="entry name" value="NUDIX_MutT_NudA_like"/>
    <property type="match status" value="1"/>
</dbReference>
<accession>A0A1M6FUC7</accession>
<evidence type="ECO:0000256" key="2">
    <source>
        <dbReference type="ARBA" id="ARBA00005582"/>
    </source>
</evidence>
<keyword evidence="9" id="KW-0234">DNA repair</keyword>
<sequence>MDPIIVTAAIIRNKEKILIAQRQELGEHHLQWEFPGGKLEIGETPEECLRREILEELNLKIKVLDIFKVVYHAYQNKTILLLSYICDLLGGEGEALACNDFQWIGLEDFKNYTYVEADLPIVEKILKYGDQIFEIDELGRTSYNRIGHKTIDGR</sequence>
<dbReference type="GO" id="GO:0044715">
    <property type="term" value="F:8-oxo-dGDP phosphatase activity"/>
    <property type="evidence" value="ECO:0007669"/>
    <property type="project" value="TreeGrafter"/>
</dbReference>
<keyword evidence="3" id="KW-0515">Mutator protein</keyword>
<dbReference type="GO" id="GO:0006281">
    <property type="term" value="P:DNA repair"/>
    <property type="evidence" value="ECO:0007669"/>
    <property type="project" value="UniProtKB-KW"/>
</dbReference>
<keyword evidence="6" id="KW-0227">DNA damage</keyword>
<dbReference type="Pfam" id="PF00293">
    <property type="entry name" value="NUDIX"/>
    <property type="match status" value="1"/>
</dbReference>
<dbReference type="SUPFAM" id="SSF55811">
    <property type="entry name" value="Nudix"/>
    <property type="match status" value="1"/>
</dbReference>
<evidence type="ECO:0000256" key="9">
    <source>
        <dbReference type="ARBA" id="ARBA00023204"/>
    </source>
</evidence>
<evidence type="ECO:0000256" key="8">
    <source>
        <dbReference type="ARBA" id="ARBA00022842"/>
    </source>
</evidence>
<reference evidence="15" key="1">
    <citation type="submission" date="2016-11" db="EMBL/GenBank/DDBJ databases">
        <authorList>
            <person name="Varghese N."/>
            <person name="Submissions S."/>
        </authorList>
    </citation>
    <scope>NUCLEOTIDE SEQUENCE [LARGE SCALE GENOMIC DNA]</scope>
    <source>
        <strain evidence="15">DSM 17957</strain>
    </source>
</reference>